<proteinExistence type="predicted"/>
<organism evidence="1 2">
    <name type="scientific">Symbiobacterium thermophilum</name>
    <dbReference type="NCBI Taxonomy" id="2734"/>
    <lineage>
        <taxon>Bacteria</taxon>
        <taxon>Bacillati</taxon>
        <taxon>Bacillota</taxon>
        <taxon>Clostridia</taxon>
        <taxon>Eubacteriales</taxon>
        <taxon>Symbiobacteriaceae</taxon>
        <taxon>Symbiobacterium</taxon>
    </lineage>
</organism>
<dbReference type="EMBL" id="PIUK01000468">
    <property type="protein sequence ID" value="MBY6278356.1"/>
    <property type="molecule type" value="Genomic_DNA"/>
</dbReference>
<accession>A0A953I7D4</accession>
<dbReference type="RefSeq" id="WP_273381826.1">
    <property type="nucleotide sequence ID" value="NZ_PIUK01000468.1"/>
</dbReference>
<name>A0A953I7D4_SYMTR</name>
<evidence type="ECO:0000313" key="2">
    <source>
        <dbReference type="Proteomes" id="UP000732377"/>
    </source>
</evidence>
<dbReference type="Proteomes" id="UP000732377">
    <property type="component" value="Unassembled WGS sequence"/>
</dbReference>
<evidence type="ECO:0000313" key="1">
    <source>
        <dbReference type="EMBL" id="MBY6278356.1"/>
    </source>
</evidence>
<comment type="caution">
    <text evidence="1">The sequence shown here is derived from an EMBL/GenBank/DDBJ whole genome shotgun (WGS) entry which is preliminary data.</text>
</comment>
<gene>
    <name evidence="1" type="ORF">CWE10_19840</name>
</gene>
<sequence length="73" mass="8209">MIPEPGFITSMVGRIADLAGVSTATARECLAAGMREMEAIQWLRWGRRRGLSAEQVIEAWRQAGQAQRRRVRP</sequence>
<reference evidence="1" key="1">
    <citation type="submission" date="2017-11" db="EMBL/GenBank/DDBJ databases">
        <title>Three new genomes from thermophilic consortium.</title>
        <authorList>
            <person name="Quaggio R."/>
            <person name="Amgarten D."/>
            <person name="Setubal J.C."/>
        </authorList>
    </citation>
    <scope>NUCLEOTIDE SEQUENCE</scope>
    <source>
        <strain evidence="1">ZCTH01-B2</strain>
    </source>
</reference>
<dbReference type="AlphaFoldDB" id="A0A953I7D4"/>
<protein>
    <submittedName>
        <fullName evidence="1">Uncharacterized protein</fullName>
    </submittedName>
</protein>